<dbReference type="EMBL" id="WEGI01000001">
    <property type="protein sequence ID" value="MQY24991.1"/>
    <property type="molecule type" value="Genomic_DNA"/>
</dbReference>
<evidence type="ECO:0000256" key="1">
    <source>
        <dbReference type="ARBA" id="ARBA00007381"/>
    </source>
</evidence>
<dbReference type="PANTHER" id="PTHR47197:SF3">
    <property type="entry name" value="DIHYDRO-HEME D1 DEHYDROGENASE"/>
    <property type="match status" value="1"/>
</dbReference>
<dbReference type="SUPFAM" id="SSF51004">
    <property type="entry name" value="C-terminal (heme d1) domain of cytochrome cd1-nitrite reductase"/>
    <property type="match status" value="1"/>
</dbReference>
<feature type="region of interest" description="Disordered" evidence="6">
    <location>
        <begin position="358"/>
        <end position="390"/>
    </location>
</feature>
<evidence type="ECO:0000256" key="2">
    <source>
        <dbReference type="ARBA" id="ARBA00022741"/>
    </source>
</evidence>
<dbReference type="GO" id="GO:0005524">
    <property type="term" value="F:ATP binding"/>
    <property type="evidence" value="ECO:0007669"/>
    <property type="project" value="UniProtKB-KW"/>
</dbReference>
<comment type="similarity">
    <text evidence="1">Belongs to the heat shock protein 70 family.</text>
</comment>
<name>A0A7K0DHF3_9NOCA</name>
<dbReference type="Gene3D" id="2.130.10.10">
    <property type="entry name" value="YVTN repeat-like/Quinoprotein amine dehydrogenase"/>
    <property type="match status" value="2"/>
</dbReference>
<dbReference type="InterPro" id="IPR018181">
    <property type="entry name" value="Heat_shock_70_CS"/>
</dbReference>
<dbReference type="Pfam" id="PF00012">
    <property type="entry name" value="HSP70"/>
    <property type="match status" value="1"/>
</dbReference>
<accession>A0A7K0DHF3</accession>
<keyword evidence="5" id="KW-0143">Chaperone</keyword>
<organism evidence="8 9">
    <name type="scientific">Nocardia aurantia</name>
    <dbReference type="NCBI Taxonomy" id="2585199"/>
    <lineage>
        <taxon>Bacteria</taxon>
        <taxon>Bacillati</taxon>
        <taxon>Actinomycetota</taxon>
        <taxon>Actinomycetes</taxon>
        <taxon>Mycobacteriales</taxon>
        <taxon>Nocardiaceae</taxon>
        <taxon>Nocardia</taxon>
    </lineage>
</organism>
<dbReference type="Gene3D" id="3.30.420.40">
    <property type="match status" value="2"/>
</dbReference>
<sequence length="771" mass="80323">MVGVDSSGWLCVDIGTADTAAALGYGPHGEPKAVPLTDSGARLPSAVFVHSSTAMEVGAEALRRSRTPRDGVLIAPKQRIAHGDTSFEVGWSSVPLRSAVAALLRAAIARAQTVAQRPVTGIVLTHPQLWSPQQVQILSAAAADIGLPQHRIRTVPEPLAAVRFHQSGAPIPPGRRVAVVDFGSGSLDVAVLMAAADGSFPLLSARSDETLHLAAIDTAVRHWIADRLRDLDSDLAVPSAADPEADDPSFAETIRLARERLCATDSATLVISSGDEDEKLNLTRDRFDTLVHPFAVRAGDLVREALELAGVRARDDLHAMYLTGGGSRIPLIRDRLRSLGPITRDDEPETVTARGALRHPELGSAATPIGTLPPVTSRAPESGSLTGPLRRLPPLQVWQADSAGPDAAPPDAASPRLEEVMAERPAAPGIRRLLLPAGIVVVMVLIAGIAALLVTRPRPVTGTASAPATIAPAVPAIRATVPVGNGPSDVAVRHGSAYVLGADATVWIIDLRTRALRSVVPLGGNPTALVTDSRYLYVSADDRRGHGSVLVIDGATGAPQATIPVGPGARRLAIDPDRHMIYVTTSDDRNAELVAIDTETRTVTGRLRLEAGARDIAINTFTHTLYALPTPGGADRALRVIDTTTLTVSGTLPTPGGATGLTLNPNVHTVYLTPPTGSATEVTVVDTDSGAVTTTVPTGPPATRVALDTGNHTAYLAVTDQAAARLTVIDTVSEKVTATVPLDRPATAVTVDPTDHTVCVVADGVLWIVGS</sequence>
<dbReference type="AlphaFoldDB" id="A0A7K0DHF3"/>
<evidence type="ECO:0000256" key="5">
    <source>
        <dbReference type="ARBA" id="ARBA00023186"/>
    </source>
</evidence>
<protein>
    <submittedName>
        <fullName evidence="8">Chaperone protein DnaK</fullName>
    </submittedName>
</protein>
<dbReference type="CDD" id="cd10170">
    <property type="entry name" value="ASKHA_NBD_HSP70"/>
    <property type="match status" value="1"/>
</dbReference>
<dbReference type="Gene3D" id="3.90.640.10">
    <property type="entry name" value="Actin, Chain A, domain 4"/>
    <property type="match status" value="1"/>
</dbReference>
<dbReference type="SUPFAM" id="SSF53067">
    <property type="entry name" value="Actin-like ATPase domain"/>
    <property type="match status" value="2"/>
</dbReference>
<evidence type="ECO:0000256" key="4">
    <source>
        <dbReference type="ARBA" id="ARBA00023016"/>
    </source>
</evidence>
<keyword evidence="4" id="KW-0346">Stress response</keyword>
<dbReference type="RefSeq" id="WP_153338833.1">
    <property type="nucleotide sequence ID" value="NZ_WEGI01000001.1"/>
</dbReference>
<keyword evidence="7" id="KW-0812">Transmembrane</keyword>
<evidence type="ECO:0000256" key="6">
    <source>
        <dbReference type="SAM" id="MobiDB-lite"/>
    </source>
</evidence>
<dbReference type="Proteomes" id="UP000431401">
    <property type="component" value="Unassembled WGS sequence"/>
</dbReference>
<evidence type="ECO:0000256" key="7">
    <source>
        <dbReference type="SAM" id="Phobius"/>
    </source>
</evidence>
<comment type="caution">
    <text evidence="8">The sequence shown here is derived from an EMBL/GenBank/DDBJ whole genome shotgun (WGS) entry which is preliminary data.</text>
</comment>
<dbReference type="PANTHER" id="PTHR47197">
    <property type="entry name" value="PROTEIN NIRF"/>
    <property type="match status" value="1"/>
</dbReference>
<feature type="transmembrane region" description="Helical" evidence="7">
    <location>
        <begin position="433"/>
        <end position="454"/>
    </location>
</feature>
<gene>
    <name evidence="8" type="primary">dnaK_1</name>
    <name evidence="8" type="ORF">NRB56_05450</name>
</gene>
<dbReference type="OrthoDB" id="9766019at2"/>
<keyword evidence="7" id="KW-0472">Membrane</keyword>
<keyword evidence="9" id="KW-1185">Reference proteome</keyword>
<proteinExistence type="inferred from homology"/>
<dbReference type="InterPro" id="IPR011048">
    <property type="entry name" value="Haem_d1_sf"/>
</dbReference>
<evidence type="ECO:0000313" key="8">
    <source>
        <dbReference type="EMBL" id="MQY24991.1"/>
    </source>
</evidence>
<dbReference type="InterPro" id="IPR051200">
    <property type="entry name" value="Host-pathogen_enzymatic-act"/>
</dbReference>
<dbReference type="PROSITE" id="PS01036">
    <property type="entry name" value="HSP70_3"/>
    <property type="match status" value="1"/>
</dbReference>
<evidence type="ECO:0000256" key="3">
    <source>
        <dbReference type="ARBA" id="ARBA00022840"/>
    </source>
</evidence>
<keyword evidence="2" id="KW-0547">Nucleotide-binding</keyword>
<reference evidence="8 9" key="1">
    <citation type="submission" date="2019-10" db="EMBL/GenBank/DDBJ databases">
        <title>Nocardia macrotermitis sp. nov. and Nocardia aurantia sp. nov., isolated from the gut of fungus growing-termite Macrotermes natalensis.</title>
        <authorList>
            <person name="Benndorf R."/>
            <person name="Schwitalla J."/>
            <person name="Martin K."/>
            <person name="De Beer W."/>
            <person name="Kaster A.-K."/>
            <person name="Vollmers J."/>
            <person name="Poulsen M."/>
            <person name="Beemelmanns C."/>
        </authorList>
    </citation>
    <scope>NUCLEOTIDE SEQUENCE [LARGE SCALE GENOMIC DNA]</scope>
    <source>
        <strain evidence="8 9">RB56</strain>
    </source>
</reference>
<evidence type="ECO:0000313" key="9">
    <source>
        <dbReference type="Proteomes" id="UP000431401"/>
    </source>
</evidence>
<dbReference type="InterPro" id="IPR043129">
    <property type="entry name" value="ATPase_NBD"/>
</dbReference>
<keyword evidence="3" id="KW-0067">ATP-binding</keyword>
<dbReference type="InterPro" id="IPR015943">
    <property type="entry name" value="WD40/YVTN_repeat-like_dom_sf"/>
</dbReference>
<dbReference type="GO" id="GO:0140662">
    <property type="term" value="F:ATP-dependent protein folding chaperone"/>
    <property type="evidence" value="ECO:0007669"/>
    <property type="project" value="InterPro"/>
</dbReference>
<keyword evidence="7" id="KW-1133">Transmembrane helix</keyword>
<dbReference type="InterPro" id="IPR013126">
    <property type="entry name" value="Hsp_70_fam"/>
</dbReference>